<evidence type="ECO:0008006" key="3">
    <source>
        <dbReference type="Google" id="ProtNLM"/>
    </source>
</evidence>
<dbReference type="SUPFAM" id="SSF51161">
    <property type="entry name" value="Trimeric LpxA-like enzymes"/>
    <property type="match status" value="1"/>
</dbReference>
<dbReference type="AlphaFoldDB" id="A0A7X2NPB1"/>
<gene>
    <name evidence="1" type="ORF">FYJ39_19240</name>
</gene>
<dbReference type="InterPro" id="IPR011004">
    <property type="entry name" value="Trimer_LpxA-like_sf"/>
</dbReference>
<keyword evidence="2" id="KW-1185">Reference proteome</keyword>
<proteinExistence type="predicted"/>
<dbReference type="RefSeq" id="WP_154473971.1">
    <property type="nucleotide sequence ID" value="NZ_VUMD01000030.1"/>
</dbReference>
<comment type="caution">
    <text evidence="1">The sequence shown here is derived from an EMBL/GenBank/DDBJ whole genome shotgun (WGS) entry which is preliminary data.</text>
</comment>
<evidence type="ECO:0000313" key="1">
    <source>
        <dbReference type="EMBL" id="MSS38584.1"/>
    </source>
</evidence>
<dbReference type="Gene3D" id="2.160.10.10">
    <property type="entry name" value="Hexapeptide repeat proteins"/>
    <property type="match status" value="1"/>
</dbReference>
<protein>
    <recommendedName>
        <fullName evidence="3">UDP-3-O-(3-hydroxymyristoyl)glucosamine N-acyltransferase</fullName>
    </recommendedName>
</protein>
<organism evidence="1 2">
    <name type="scientific">Clostridium porci</name>
    <dbReference type="NCBI Taxonomy" id="2605778"/>
    <lineage>
        <taxon>Bacteria</taxon>
        <taxon>Bacillati</taxon>
        <taxon>Bacillota</taxon>
        <taxon>Clostridia</taxon>
        <taxon>Eubacteriales</taxon>
        <taxon>Clostridiaceae</taxon>
        <taxon>Clostridium</taxon>
    </lineage>
</organism>
<evidence type="ECO:0000313" key="2">
    <source>
        <dbReference type="Proteomes" id="UP000429958"/>
    </source>
</evidence>
<reference evidence="1 2" key="1">
    <citation type="submission" date="2019-08" db="EMBL/GenBank/DDBJ databases">
        <title>In-depth cultivation of the pig gut microbiome towards novel bacterial diversity and tailored functional studies.</title>
        <authorList>
            <person name="Wylensek D."/>
            <person name="Hitch T.C.A."/>
            <person name="Clavel T."/>
        </authorList>
    </citation>
    <scope>NUCLEOTIDE SEQUENCE [LARGE SCALE GENOMIC DNA]</scope>
    <source>
        <strain evidence="1 2">WCA-389-WT-23D1</strain>
    </source>
</reference>
<sequence length="283" mass="31890">MAKITRHGRKRAKERAGIGKGNLQKMASKILREGVTHKECSGDLKRWVTSKYFRNKQANNIRLYGNQCYIFKNETLITVLPIPENLVSEVAKIRRERTTKAKYRLDRKESISVNGFQLFRIIAERNFADVHMGDRGGYIMHTKNLSSEGDCWVYDDARVFGKAVVKENAIVEMSASVDGQATIAGNAVITDDSIVQGKATVCGDVTIQDHSCIRGSAYVCGDGVASNFMCHHGVHEISKQQEEPLAPKPNMISNEERIQNLMEVSFCRSEQEARLLDDWLRTH</sequence>
<accession>A0A7X2NPB1</accession>
<dbReference type="Proteomes" id="UP000429958">
    <property type="component" value="Unassembled WGS sequence"/>
</dbReference>
<name>A0A7X2NPB1_9CLOT</name>
<dbReference type="EMBL" id="VUMD01000030">
    <property type="protein sequence ID" value="MSS38584.1"/>
    <property type="molecule type" value="Genomic_DNA"/>
</dbReference>